<evidence type="ECO:0000313" key="1">
    <source>
        <dbReference type="EMBL" id="KAL3282080.1"/>
    </source>
</evidence>
<evidence type="ECO:0000313" key="2">
    <source>
        <dbReference type="Proteomes" id="UP001516400"/>
    </source>
</evidence>
<dbReference type="Proteomes" id="UP001516400">
    <property type="component" value="Unassembled WGS sequence"/>
</dbReference>
<gene>
    <name evidence="1" type="ORF">HHI36_005279</name>
</gene>
<name>A0ABD2NV61_9CUCU</name>
<keyword evidence="2" id="KW-1185">Reference proteome</keyword>
<sequence>MMMNTEVLQVVHEKEHWLDESPITPITRNREESWPNIQEEVAVLVDKKSRRKSWHAIKFERKRRKGVVDPSTPPETRQKRPSWWNIFASTQWQRY</sequence>
<proteinExistence type="predicted"/>
<reference evidence="1 2" key="1">
    <citation type="journal article" date="2021" name="BMC Biol.">
        <title>Horizontally acquired antibacterial genes associated with adaptive radiation of ladybird beetles.</title>
        <authorList>
            <person name="Li H.S."/>
            <person name="Tang X.F."/>
            <person name="Huang Y.H."/>
            <person name="Xu Z.Y."/>
            <person name="Chen M.L."/>
            <person name="Du X.Y."/>
            <person name="Qiu B.Y."/>
            <person name="Chen P.T."/>
            <person name="Zhang W."/>
            <person name="Slipinski A."/>
            <person name="Escalona H.E."/>
            <person name="Waterhouse R.M."/>
            <person name="Zwick A."/>
            <person name="Pang H."/>
        </authorList>
    </citation>
    <scope>NUCLEOTIDE SEQUENCE [LARGE SCALE GENOMIC DNA]</scope>
    <source>
        <strain evidence="1">SYSU2018</strain>
    </source>
</reference>
<comment type="caution">
    <text evidence="1">The sequence shown here is derived from an EMBL/GenBank/DDBJ whole genome shotgun (WGS) entry which is preliminary data.</text>
</comment>
<accession>A0ABD2NV61</accession>
<protein>
    <submittedName>
        <fullName evidence="1">Uncharacterized protein</fullName>
    </submittedName>
</protein>
<organism evidence="1 2">
    <name type="scientific">Cryptolaemus montrouzieri</name>
    <dbReference type="NCBI Taxonomy" id="559131"/>
    <lineage>
        <taxon>Eukaryota</taxon>
        <taxon>Metazoa</taxon>
        <taxon>Ecdysozoa</taxon>
        <taxon>Arthropoda</taxon>
        <taxon>Hexapoda</taxon>
        <taxon>Insecta</taxon>
        <taxon>Pterygota</taxon>
        <taxon>Neoptera</taxon>
        <taxon>Endopterygota</taxon>
        <taxon>Coleoptera</taxon>
        <taxon>Polyphaga</taxon>
        <taxon>Cucujiformia</taxon>
        <taxon>Coccinelloidea</taxon>
        <taxon>Coccinellidae</taxon>
        <taxon>Scymninae</taxon>
        <taxon>Scymnini</taxon>
        <taxon>Cryptolaemus</taxon>
    </lineage>
</organism>
<dbReference type="AlphaFoldDB" id="A0ABD2NV61"/>
<dbReference type="EMBL" id="JABFTP020000144">
    <property type="protein sequence ID" value="KAL3282080.1"/>
    <property type="molecule type" value="Genomic_DNA"/>
</dbReference>